<dbReference type="InterPro" id="IPR009057">
    <property type="entry name" value="Homeodomain-like_sf"/>
</dbReference>
<dbReference type="InterPro" id="IPR050109">
    <property type="entry name" value="HTH-type_TetR-like_transc_reg"/>
</dbReference>
<evidence type="ECO:0000256" key="4">
    <source>
        <dbReference type="ARBA" id="ARBA00023163"/>
    </source>
</evidence>
<name>A0A2P2C0J0_9ZZZZ</name>
<dbReference type="SUPFAM" id="SSF46689">
    <property type="entry name" value="Homeodomain-like"/>
    <property type="match status" value="1"/>
</dbReference>
<keyword evidence="4" id="KW-0804">Transcription</keyword>
<dbReference type="Gene3D" id="1.10.357.10">
    <property type="entry name" value="Tetracycline Repressor, domain 2"/>
    <property type="match status" value="1"/>
</dbReference>
<dbReference type="GO" id="GO:0000976">
    <property type="term" value="F:transcription cis-regulatory region binding"/>
    <property type="evidence" value="ECO:0007669"/>
    <property type="project" value="TreeGrafter"/>
</dbReference>
<dbReference type="InterPro" id="IPR041490">
    <property type="entry name" value="KstR2_TetR_C"/>
</dbReference>
<evidence type="ECO:0000256" key="2">
    <source>
        <dbReference type="ARBA" id="ARBA00023015"/>
    </source>
</evidence>
<dbReference type="SUPFAM" id="SSF48498">
    <property type="entry name" value="Tetracyclin repressor-like, C-terminal domain"/>
    <property type="match status" value="1"/>
</dbReference>
<evidence type="ECO:0000256" key="3">
    <source>
        <dbReference type="ARBA" id="ARBA00023125"/>
    </source>
</evidence>
<dbReference type="PROSITE" id="PS50977">
    <property type="entry name" value="HTH_TETR_2"/>
    <property type="match status" value="1"/>
</dbReference>
<dbReference type="Pfam" id="PF00440">
    <property type="entry name" value="TetR_N"/>
    <property type="match status" value="1"/>
</dbReference>
<dbReference type="InterPro" id="IPR001647">
    <property type="entry name" value="HTH_TetR"/>
</dbReference>
<reference evidence="6" key="1">
    <citation type="submission" date="2015-08" db="EMBL/GenBank/DDBJ databases">
        <authorList>
            <person name="Babu N.S."/>
            <person name="Beckwith C.J."/>
            <person name="Beseler K.G."/>
            <person name="Brison A."/>
            <person name="Carone J.V."/>
            <person name="Caskin T.P."/>
            <person name="Diamond M."/>
            <person name="Durham M.E."/>
            <person name="Foxe J.M."/>
            <person name="Go M."/>
            <person name="Henderson B.A."/>
            <person name="Jones I.B."/>
            <person name="McGettigan J.A."/>
            <person name="Micheletti S.J."/>
            <person name="Nasrallah M.E."/>
            <person name="Ortiz D."/>
            <person name="Piller C.R."/>
            <person name="Privatt S.R."/>
            <person name="Schneider S.L."/>
            <person name="Sharp S."/>
            <person name="Smith T.C."/>
            <person name="Stanton J.D."/>
            <person name="Ullery H.E."/>
            <person name="Wilson R.J."/>
            <person name="Serrano M.G."/>
            <person name="Buck G."/>
            <person name="Lee V."/>
            <person name="Wang Y."/>
            <person name="Carvalho R."/>
            <person name="Voegtly L."/>
            <person name="Shi R."/>
            <person name="Duckworth R."/>
            <person name="Johnson A."/>
            <person name="Loviza R."/>
            <person name="Walstead R."/>
            <person name="Shah Z."/>
            <person name="Kiflezghi M."/>
            <person name="Wade K."/>
            <person name="Ball S.L."/>
            <person name="Bradley K.W."/>
            <person name="Asai D.J."/>
            <person name="Bowman C.A."/>
            <person name="Russell D.A."/>
            <person name="Pope W.H."/>
            <person name="Jacobs-Sera D."/>
            <person name="Hendrix R.W."/>
            <person name="Hatfull G.F."/>
        </authorList>
    </citation>
    <scope>NUCLEOTIDE SEQUENCE</scope>
</reference>
<dbReference type="EMBL" id="CZKA01000020">
    <property type="protein sequence ID" value="CUR55525.1"/>
    <property type="molecule type" value="Genomic_DNA"/>
</dbReference>
<dbReference type="AlphaFoldDB" id="A0A2P2C0J0"/>
<keyword evidence="1" id="KW-0678">Repressor</keyword>
<evidence type="ECO:0000259" key="5">
    <source>
        <dbReference type="PROSITE" id="PS50977"/>
    </source>
</evidence>
<keyword evidence="2" id="KW-0805">Transcription regulation</keyword>
<dbReference type="PRINTS" id="PR00455">
    <property type="entry name" value="HTHTETR"/>
</dbReference>
<evidence type="ECO:0000256" key="1">
    <source>
        <dbReference type="ARBA" id="ARBA00022491"/>
    </source>
</evidence>
<keyword evidence="3" id="KW-0238">DNA-binding</keyword>
<protein>
    <recommendedName>
        <fullName evidence="5">HTH tetR-type domain-containing protein</fullName>
    </recommendedName>
</protein>
<sequence length="238" mass="26903">MRDEVIRTATKLFSERGIRGVALQTIADELGMTKGALYHYFSSRDDLLRHVFGDWTTEEAEGLRKRIAGSGTATEQLRDYVRYHVSSLVNNVDLYGLSFSSEAELPQDIRAEFRQLKRQSDIVLRDILRKGVTDGEFEPRDEKVIAFAIDGMCNWMWKWYDPDGPKSADDIADDFIELLTRGLLRSSDDDSPVGVGGTQSSRNSAEYHARAIRFHSERLEQILPSMTSSDPVAVNGKH</sequence>
<organism evidence="6">
    <name type="scientific">metagenome</name>
    <dbReference type="NCBI Taxonomy" id="256318"/>
    <lineage>
        <taxon>unclassified sequences</taxon>
        <taxon>metagenomes</taxon>
    </lineage>
</organism>
<dbReference type="PANTHER" id="PTHR30055">
    <property type="entry name" value="HTH-TYPE TRANSCRIPTIONAL REGULATOR RUTR"/>
    <property type="match status" value="1"/>
</dbReference>
<dbReference type="GO" id="GO:0003700">
    <property type="term" value="F:DNA-binding transcription factor activity"/>
    <property type="evidence" value="ECO:0007669"/>
    <property type="project" value="TreeGrafter"/>
</dbReference>
<feature type="domain" description="HTH tetR-type" evidence="5">
    <location>
        <begin position="1"/>
        <end position="59"/>
    </location>
</feature>
<dbReference type="Pfam" id="PF17932">
    <property type="entry name" value="TetR_C_24"/>
    <property type="match status" value="1"/>
</dbReference>
<dbReference type="Gene3D" id="1.10.10.60">
    <property type="entry name" value="Homeodomain-like"/>
    <property type="match status" value="1"/>
</dbReference>
<gene>
    <name evidence="6" type="ORF">NOCA2270160</name>
</gene>
<dbReference type="InterPro" id="IPR036271">
    <property type="entry name" value="Tet_transcr_reg_TetR-rel_C_sf"/>
</dbReference>
<proteinExistence type="predicted"/>
<evidence type="ECO:0000313" key="6">
    <source>
        <dbReference type="EMBL" id="CUR55525.1"/>
    </source>
</evidence>
<accession>A0A2P2C0J0</accession>
<dbReference type="PANTHER" id="PTHR30055:SF175">
    <property type="entry name" value="HTH-TYPE TRANSCRIPTIONAL REPRESSOR KSTR2"/>
    <property type="match status" value="1"/>
</dbReference>